<dbReference type="EMBL" id="MWPV01000004">
    <property type="protein sequence ID" value="OUL57096.1"/>
    <property type="molecule type" value="Genomic_DNA"/>
</dbReference>
<dbReference type="InterPro" id="IPR011622">
    <property type="entry name" value="7TMR_DISM_rcpt_extracell_dom2"/>
</dbReference>
<proteinExistence type="predicted"/>
<accession>A0A244CNL3</accession>
<keyword evidence="1" id="KW-0472">Membrane</keyword>
<dbReference type="PROSITE" id="PS50883">
    <property type="entry name" value="EAL"/>
    <property type="match status" value="1"/>
</dbReference>
<dbReference type="Gene3D" id="3.30.70.270">
    <property type="match status" value="1"/>
</dbReference>
<feature type="transmembrane region" description="Helical" evidence="1">
    <location>
        <begin position="288"/>
        <end position="306"/>
    </location>
</feature>
<dbReference type="Pfam" id="PF07695">
    <property type="entry name" value="7TMR-DISM_7TM"/>
    <property type="match status" value="1"/>
</dbReference>
<evidence type="ECO:0000313" key="3">
    <source>
        <dbReference type="EMBL" id="OUL57096.1"/>
    </source>
</evidence>
<dbReference type="InterPro" id="IPR050706">
    <property type="entry name" value="Cyclic-di-GMP_PDE-like"/>
</dbReference>
<dbReference type="InterPro" id="IPR035919">
    <property type="entry name" value="EAL_sf"/>
</dbReference>
<feature type="domain" description="EAL" evidence="2">
    <location>
        <begin position="586"/>
        <end position="840"/>
    </location>
</feature>
<protein>
    <recommendedName>
        <fullName evidence="2">EAL domain-containing protein</fullName>
    </recommendedName>
</protein>
<dbReference type="Pfam" id="PF00563">
    <property type="entry name" value="EAL"/>
    <property type="match status" value="1"/>
</dbReference>
<dbReference type="InterPro" id="IPR001633">
    <property type="entry name" value="EAL_dom"/>
</dbReference>
<dbReference type="SMART" id="SM00052">
    <property type="entry name" value="EAL"/>
    <property type="match status" value="1"/>
</dbReference>
<feature type="transmembrane region" description="Helical" evidence="1">
    <location>
        <begin position="192"/>
        <end position="213"/>
    </location>
</feature>
<evidence type="ECO:0000256" key="1">
    <source>
        <dbReference type="SAM" id="Phobius"/>
    </source>
</evidence>
<dbReference type="InterPro" id="IPR043128">
    <property type="entry name" value="Rev_trsase/Diguanyl_cyclase"/>
</dbReference>
<evidence type="ECO:0000259" key="2">
    <source>
        <dbReference type="PROSITE" id="PS50883"/>
    </source>
</evidence>
<dbReference type="GO" id="GO:0071111">
    <property type="term" value="F:cyclic-guanylate-specific phosphodiesterase activity"/>
    <property type="evidence" value="ECO:0007669"/>
    <property type="project" value="InterPro"/>
</dbReference>
<dbReference type="InterPro" id="IPR011623">
    <property type="entry name" value="7TMR_DISM_rcpt_extracell_dom1"/>
</dbReference>
<comment type="caution">
    <text evidence="3">The sequence shown here is derived from an EMBL/GenBank/DDBJ whole genome shotgun (WGS) entry which is preliminary data.</text>
</comment>
<reference evidence="3 4" key="1">
    <citation type="submission" date="2017-02" db="EMBL/GenBank/DDBJ databases">
        <title>Pseudoalteromonas ulvae TC14 Genome.</title>
        <authorList>
            <person name="Molmeret M."/>
        </authorList>
    </citation>
    <scope>NUCLEOTIDE SEQUENCE [LARGE SCALE GENOMIC DNA]</scope>
    <source>
        <strain evidence="3">TC14</strain>
    </source>
</reference>
<feature type="transmembrane region" description="Helical" evidence="1">
    <location>
        <begin position="9"/>
        <end position="31"/>
    </location>
</feature>
<dbReference type="InterPro" id="IPR029787">
    <property type="entry name" value="Nucleotide_cyclase"/>
</dbReference>
<organism evidence="3 4">
    <name type="scientific">Pseudoalteromonas ulvae</name>
    <dbReference type="NCBI Taxonomy" id="107327"/>
    <lineage>
        <taxon>Bacteria</taxon>
        <taxon>Pseudomonadati</taxon>
        <taxon>Pseudomonadota</taxon>
        <taxon>Gammaproteobacteria</taxon>
        <taxon>Alteromonadales</taxon>
        <taxon>Pseudoalteromonadaceae</taxon>
        <taxon>Pseudoalteromonas</taxon>
    </lineage>
</organism>
<feature type="transmembrane region" description="Helical" evidence="1">
    <location>
        <begin position="312"/>
        <end position="331"/>
    </location>
</feature>
<feature type="transmembrane region" description="Helical" evidence="1">
    <location>
        <begin position="374"/>
        <end position="392"/>
    </location>
</feature>
<dbReference type="SUPFAM" id="SSF55073">
    <property type="entry name" value="Nucleotide cyclase"/>
    <property type="match status" value="1"/>
</dbReference>
<dbReference type="RefSeq" id="WP_086744557.1">
    <property type="nucleotide sequence ID" value="NZ_MWPV01000004.1"/>
</dbReference>
<dbReference type="AlphaFoldDB" id="A0A244CNL3"/>
<evidence type="ECO:0000313" key="4">
    <source>
        <dbReference type="Proteomes" id="UP000194841"/>
    </source>
</evidence>
<dbReference type="Gene3D" id="3.20.20.450">
    <property type="entry name" value="EAL domain"/>
    <property type="match status" value="1"/>
</dbReference>
<sequence>MPVPNLIKYIIPAIILFILCMLISVMIGHIGDPTQRTINRTQIIYTQTAFFIDSDNKVTLNDHLRDPWLMVKDDWQHIPWSFEQHTYWLKITLTSRDPHDTQLFAHFDNPMLDELDVYQLDEHKNMIKQLALGDTRQGLTLAQRSIPTFDLILKAQSRTDLYIRIKTTGIAKTPIKIYNHDEYGRLKEKIHLIWGIFIGICVMIALYNLVLFFAIKDTVYLFYIGYIISVLVLMGVVLGFGHYIWPIPVMAFIHKYVIASNFAIAIFSLLFALSFLRYHTHKGRLYQISRNFLILMMLLTLLSFWLPEYQAAPLFFCCLGILYFLSFTLIGYKIRLGFRWAKFYIVSWIPLICTAPIQPLMLTGKIEYTFLTSYAFLIGVLLEIILMAMALADRMRYQKEKALYNATHEITTGLPNLNQLEITLESLQAQQRKFSLCVIEISNFNSIAPYISNQETDKLVLKVVNDISAQINLDRRFIPFEHKHGHPIKVAKARDGVLAILAHRFINLQALQLQLEKMQLTINKDLTLSGLFINLDTHIGVCDHPATTTLVSHIISQSFQALAQGKRAGKEICIYAEDEHFNVAQRLTLATDLQQAIRNNQLELYHQPQINLHNNTVEGSEVLLRWQHPTLGFIPPDQFIRIAEDTGVINELSLWVIETTFKQLKELLSHGFQQHKVSINISGKDITMRGFLTKVTNLIANHDIPSHLVNLELTESVMVSDFNLLSELMKAFSNMGVNVSVDDYGTGYSSLAYISQLPFNELKIDKSFILDLVESPRNLTIVKNTIDMAKHLNLTVVAEGVESNLVEQKLRDFNCDIVQGYHYSKPLPFNDYLTWLDNYQKHVINQVY</sequence>
<name>A0A244CNL3_PSEDV</name>
<dbReference type="SMART" id="SM00267">
    <property type="entry name" value="GGDEF"/>
    <property type="match status" value="1"/>
</dbReference>
<dbReference type="InterPro" id="IPR000160">
    <property type="entry name" value="GGDEF_dom"/>
</dbReference>
<dbReference type="Gene3D" id="2.60.40.2380">
    <property type="match status" value="1"/>
</dbReference>
<feature type="transmembrane region" description="Helical" evidence="1">
    <location>
        <begin position="256"/>
        <end position="276"/>
    </location>
</feature>
<dbReference type="PANTHER" id="PTHR33121:SF70">
    <property type="entry name" value="SIGNALING PROTEIN YKOW"/>
    <property type="match status" value="1"/>
</dbReference>
<dbReference type="Pfam" id="PF07696">
    <property type="entry name" value="7TMR-DISMED2"/>
    <property type="match status" value="1"/>
</dbReference>
<dbReference type="OrthoDB" id="6279314at2"/>
<dbReference type="Proteomes" id="UP000194841">
    <property type="component" value="Unassembled WGS sequence"/>
</dbReference>
<keyword evidence="4" id="KW-1185">Reference proteome</keyword>
<keyword evidence="1" id="KW-1133">Transmembrane helix</keyword>
<feature type="transmembrane region" description="Helical" evidence="1">
    <location>
        <begin position="220"/>
        <end position="244"/>
    </location>
</feature>
<dbReference type="PANTHER" id="PTHR33121">
    <property type="entry name" value="CYCLIC DI-GMP PHOSPHODIESTERASE PDEF"/>
    <property type="match status" value="1"/>
</dbReference>
<gene>
    <name evidence="3" type="ORF">B1199_13030</name>
</gene>
<keyword evidence="1" id="KW-0812">Transmembrane</keyword>
<dbReference type="SUPFAM" id="SSF141868">
    <property type="entry name" value="EAL domain-like"/>
    <property type="match status" value="1"/>
</dbReference>
<dbReference type="CDD" id="cd01948">
    <property type="entry name" value="EAL"/>
    <property type="match status" value="1"/>
</dbReference>